<accession>A0A1H9XUU7</accession>
<dbReference type="AlphaFoldDB" id="A0A1H9XUU7"/>
<keyword evidence="3" id="KW-1185">Reference proteome</keyword>
<evidence type="ECO:0000256" key="1">
    <source>
        <dbReference type="SAM" id="MobiDB-lite"/>
    </source>
</evidence>
<feature type="compositionally biased region" description="Gly residues" evidence="1">
    <location>
        <begin position="201"/>
        <end position="216"/>
    </location>
</feature>
<evidence type="ECO:0000313" key="3">
    <source>
        <dbReference type="Proteomes" id="UP000199028"/>
    </source>
</evidence>
<sequence>MSDEAEWLRRADAALEIRIRTSLGDESRAAARALHELTRERDWEVREAQRRARQEWDENGPKEPQVWFGRWQRWFAWDMARTEIVRKAEAAASQQYRATYLQDHGRDFDELVRAAREKAERLARERAAEISAAEREIIAVVRALNRQLRWAPERIVRRLGLDSATVRSTLGLPQLPRHSHRPSGGGGGVFRGVDFSDTGDGDSGGDGGGDGGGGGD</sequence>
<protein>
    <submittedName>
        <fullName evidence="2">Uncharacterized protein</fullName>
    </submittedName>
</protein>
<dbReference type="Proteomes" id="UP000199028">
    <property type="component" value="Unassembled WGS sequence"/>
</dbReference>
<reference evidence="3" key="1">
    <citation type="submission" date="2016-10" db="EMBL/GenBank/DDBJ databases">
        <authorList>
            <person name="Varghese N."/>
            <person name="Submissions S."/>
        </authorList>
    </citation>
    <scope>NUCLEOTIDE SEQUENCE [LARGE SCALE GENOMIC DNA]</scope>
    <source>
        <strain evidence="3">CGMCC 4.578</strain>
    </source>
</reference>
<dbReference type="EMBL" id="FOFT01000018">
    <property type="protein sequence ID" value="SES49955.1"/>
    <property type="molecule type" value="Genomic_DNA"/>
</dbReference>
<feature type="region of interest" description="Disordered" evidence="1">
    <location>
        <begin position="172"/>
        <end position="216"/>
    </location>
</feature>
<proteinExistence type="predicted"/>
<name>A0A1H9XUU7_9PSEU</name>
<dbReference type="RefSeq" id="WP_090072102.1">
    <property type="nucleotide sequence ID" value="NZ_FOFT01000018.1"/>
</dbReference>
<organism evidence="2 3">
    <name type="scientific">Lentzea flaviverrucosa</name>
    <dbReference type="NCBI Taxonomy" id="200379"/>
    <lineage>
        <taxon>Bacteria</taxon>
        <taxon>Bacillati</taxon>
        <taxon>Actinomycetota</taxon>
        <taxon>Actinomycetes</taxon>
        <taxon>Pseudonocardiales</taxon>
        <taxon>Pseudonocardiaceae</taxon>
        <taxon>Lentzea</taxon>
    </lineage>
</organism>
<evidence type="ECO:0000313" key="2">
    <source>
        <dbReference type="EMBL" id="SES49955.1"/>
    </source>
</evidence>
<gene>
    <name evidence="2" type="ORF">SAMN05216195_118156</name>
</gene>